<comment type="similarity">
    <text evidence="2">Belongs to the RRM TET family.</text>
</comment>
<dbReference type="RefSeq" id="XP_026862037.2">
    <property type="nucleotide sequence ID" value="XM_027006236.2"/>
</dbReference>
<dbReference type="GO" id="GO:0003723">
    <property type="term" value="F:RNA binding"/>
    <property type="evidence" value="ECO:0007669"/>
    <property type="project" value="UniProtKB-UniRule"/>
</dbReference>
<keyword evidence="3" id="KW-0488">Methylation</keyword>
<feature type="compositionally biased region" description="Basic and acidic residues" evidence="13">
    <location>
        <begin position="305"/>
        <end position="316"/>
    </location>
</feature>
<feature type="compositionally biased region" description="Gly residues" evidence="13">
    <location>
        <begin position="272"/>
        <end position="298"/>
    </location>
</feature>
<feature type="region of interest" description="Disordered" evidence="13">
    <location>
        <begin position="156"/>
        <end position="322"/>
    </location>
</feature>
<dbReference type="InterPro" id="IPR036443">
    <property type="entry name" value="Znf_RanBP2_sf"/>
</dbReference>
<evidence type="ECO:0000256" key="1">
    <source>
        <dbReference type="ARBA" id="ARBA00004123"/>
    </source>
</evidence>
<dbReference type="InterPro" id="IPR035979">
    <property type="entry name" value="RBD_domain_sf"/>
</dbReference>
<dbReference type="InterPro" id="IPR001876">
    <property type="entry name" value="Znf_RanBP2"/>
</dbReference>
<feature type="domain" description="RanBP2-type" evidence="15">
    <location>
        <begin position="467"/>
        <end position="498"/>
    </location>
</feature>
<evidence type="ECO:0000256" key="9">
    <source>
        <dbReference type="ARBA" id="ARBA00022884"/>
    </source>
</evidence>
<evidence type="ECO:0000256" key="13">
    <source>
        <dbReference type="SAM" id="MobiDB-lite"/>
    </source>
</evidence>
<keyword evidence="9 11" id="KW-0694">RNA-binding</keyword>
<evidence type="ECO:0008006" key="18">
    <source>
        <dbReference type="Google" id="ProtNLM"/>
    </source>
</evidence>
<sequence>MKSADKGDNDYSGYNQAGAQQAYSSYGAQPAQGYGQTQAYTQQEYGSYTQPSATESSYGQTASSAAGYAQQQYGASYGQSATPAGYGVPQPSAQSYSQPAQGYGASSYATATTAPPPQVSYGNQPAYSTQPAYSAYSQQPAASAAQSYSAGSQPSYTQAAYSQQQGGYQTQQPGYGGQQQPSAYGHVQSQQAPSVAYPPQPDGTYSQPPQSQYSQHGGPQSSYPQTPHYNSYSQGGVSGYPASQQQSLPRGAFPGPGDPSGSGRDSYERAGLRGGPRGRGLMGRAGMGMAGDRGGFSKPGGPMRDGLDREMGHPGEQDDSENSTIYITGLTENATLPEMADFFKHCGPLRINRRTGQPAINIYTDKDSGKPKGDATLSYEEPFCARAAVDYFNGKEFQGRRLNVSMARRKVVPGAMRGGMSMRGGDMMERGGLMGRGAERGGFPPRGALRGGMGWAGPPGGNNVQKRAGDWECPNPGCANQNFSWRTECNQCKAPKPEGVAPPAGGERGRGGMVRGGRGMDRGGPGGMRGGWAGEPGAFRGGRGGLERGGFRGGPPMDRGGRRGMGPPGKMDMRDHRQERRDRPY</sequence>
<keyword evidence="17" id="KW-1185">Reference proteome</keyword>
<evidence type="ECO:0000313" key="17">
    <source>
        <dbReference type="Proteomes" id="UP000314983"/>
    </source>
</evidence>
<evidence type="ECO:0000256" key="2">
    <source>
        <dbReference type="ARBA" id="ARBA00008448"/>
    </source>
</evidence>
<dbReference type="SMART" id="SM00360">
    <property type="entry name" value="RRM"/>
    <property type="match status" value="1"/>
</dbReference>
<evidence type="ECO:0000256" key="3">
    <source>
        <dbReference type="ARBA" id="ARBA00022481"/>
    </source>
</evidence>
<evidence type="ECO:0000256" key="4">
    <source>
        <dbReference type="ARBA" id="ARBA00022553"/>
    </source>
</evidence>
<keyword evidence="10" id="KW-0539">Nucleus</keyword>
<keyword evidence="7 12" id="KW-0863">Zinc-finger</keyword>
<feature type="region of interest" description="Disordered" evidence="13">
    <location>
        <begin position="496"/>
        <end position="585"/>
    </location>
</feature>
<dbReference type="InterPro" id="IPR012677">
    <property type="entry name" value="Nucleotide-bd_a/b_plait_sf"/>
</dbReference>
<dbReference type="Proteomes" id="UP000314983">
    <property type="component" value="Chromosome 9"/>
</dbReference>
<evidence type="ECO:0000256" key="8">
    <source>
        <dbReference type="ARBA" id="ARBA00022833"/>
    </source>
</evidence>
<comment type="subcellular location">
    <subcellularLocation>
        <location evidence="1">Nucleus</location>
    </subcellularLocation>
</comment>
<dbReference type="PROSITE" id="PS50199">
    <property type="entry name" value="ZF_RANBP2_2"/>
    <property type="match status" value="1"/>
</dbReference>
<feature type="compositionally biased region" description="Low complexity" evidence="13">
    <location>
        <begin position="156"/>
        <end position="185"/>
    </location>
</feature>
<feature type="compositionally biased region" description="Polar residues" evidence="13">
    <location>
        <begin position="46"/>
        <end position="55"/>
    </location>
</feature>
<evidence type="ECO:0000256" key="12">
    <source>
        <dbReference type="PROSITE-ProRule" id="PRU00322"/>
    </source>
</evidence>
<dbReference type="InterPro" id="IPR034870">
    <property type="entry name" value="TET_fam"/>
</dbReference>
<dbReference type="GO" id="GO:0006355">
    <property type="term" value="P:regulation of DNA-templated transcription"/>
    <property type="evidence" value="ECO:0007669"/>
    <property type="project" value="InterPro"/>
</dbReference>
<evidence type="ECO:0000259" key="15">
    <source>
        <dbReference type="PROSITE" id="PS50199"/>
    </source>
</evidence>
<feature type="compositionally biased region" description="Polar residues" evidence="13">
    <location>
        <begin position="224"/>
        <end position="248"/>
    </location>
</feature>
<gene>
    <name evidence="16" type="primary">ewsr1b</name>
</gene>
<dbReference type="STRING" id="8005.ENSEEEP00000026218"/>
<reference evidence="16" key="5">
    <citation type="submission" date="2025-09" db="UniProtKB">
        <authorList>
            <consortium name="Ensembl"/>
        </authorList>
    </citation>
    <scope>IDENTIFICATION</scope>
</reference>
<dbReference type="GO" id="GO:0008270">
    <property type="term" value="F:zinc ion binding"/>
    <property type="evidence" value="ECO:0007669"/>
    <property type="project" value="UniProtKB-KW"/>
</dbReference>
<reference evidence="16" key="4">
    <citation type="submission" date="2025-08" db="UniProtKB">
        <authorList>
            <consortium name="Ensembl"/>
        </authorList>
    </citation>
    <scope>IDENTIFICATION</scope>
</reference>
<evidence type="ECO:0000256" key="10">
    <source>
        <dbReference type="ARBA" id="ARBA00023242"/>
    </source>
</evidence>
<reference evidence="17" key="1">
    <citation type="journal article" date="2014" name="Science">
        <title>Nonhuman genetics. Genomic basis for the convergent evolution of electric organs.</title>
        <authorList>
            <person name="Gallant J.R."/>
            <person name="Traeger L.L."/>
            <person name="Volkening J.D."/>
            <person name="Moffett H."/>
            <person name="Chen P.H."/>
            <person name="Novina C.D."/>
            <person name="Phillips G.N.Jr."/>
            <person name="Anand R."/>
            <person name="Wells G.B."/>
            <person name="Pinch M."/>
            <person name="Guth R."/>
            <person name="Unguez G.A."/>
            <person name="Albert J.S."/>
            <person name="Zakon H.H."/>
            <person name="Samanta M.P."/>
            <person name="Sussman M.R."/>
        </authorList>
    </citation>
    <scope>NUCLEOTIDE SEQUENCE [LARGE SCALE GENOMIC DNA]</scope>
</reference>
<keyword evidence="4" id="KW-0597">Phosphoprotein</keyword>
<dbReference type="Pfam" id="PF00641">
    <property type="entry name" value="Zn_ribbon_RanBP"/>
    <property type="match status" value="1"/>
</dbReference>
<dbReference type="FunFam" id="3.30.70.330:FF:000127">
    <property type="entry name" value="RNA-binding protein EWS isoform 1"/>
    <property type="match status" value="1"/>
</dbReference>
<evidence type="ECO:0000259" key="14">
    <source>
        <dbReference type="PROSITE" id="PS50102"/>
    </source>
</evidence>
<dbReference type="InterPro" id="IPR000504">
    <property type="entry name" value="RRM_dom"/>
</dbReference>
<evidence type="ECO:0000256" key="5">
    <source>
        <dbReference type="ARBA" id="ARBA00022723"/>
    </source>
</evidence>
<dbReference type="PROSITE" id="PS50102">
    <property type="entry name" value="RRM"/>
    <property type="match status" value="1"/>
</dbReference>
<dbReference type="OMA" id="DFDRGGM"/>
<keyword evidence="5" id="KW-0479">Metal-binding</keyword>
<dbReference type="GO" id="GO:0005634">
    <property type="term" value="C:nucleus"/>
    <property type="evidence" value="ECO:0007669"/>
    <property type="project" value="UniProtKB-SubCell"/>
</dbReference>
<dbReference type="PANTHER" id="PTHR23238">
    <property type="entry name" value="RNA BINDING PROTEIN"/>
    <property type="match status" value="1"/>
</dbReference>
<evidence type="ECO:0000256" key="7">
    <source>
        <dbReference type="ARBA" id="ARBA00022771"/>
    </source>
</evidence>
<dbReference type="AlphaFoldDB" id="A0A4W4FQ76"/>
<organism evidence="16 17">
    <name type="scientific">Electrophorus electricus</name>
    <name type="common">Electric eel</name>
    <name type="synonym">Gymnotus electricus</name>
    <dbReference type="NCBI Taxonomy" id="8005"/>
    <lineage>
        <taxon>Eukaryota</taxon>
        <taxon>Metazoa</taxon>
        <taxon>Chordata</taxon>
        <taxon>Craniata</taxon>
        <taxon>Vertebrata</taxon>
        <taxon>Euteleostomi</taxon>
        <taxon>Actinopterygii</taxon>
        <taxon>Neopterygii</taxon>
        <taxon>Teleostei</taxon>
        <taxon>Ostariophysi</taxon>
        <taxon>Gymnotiformes</taxon>
        <taxon>Gymnotoidei</taxon>
        <taxon>Gymnotidae</taxon>
        <taxon>Electrophorus</taxon>
    </lineage>
</organism>
<proteinExistence type="inferred from homology"/>
<feature type="compositionally biased region" description="Low complexity" evidence="13">
    <location>
        <begin position="203"/>
        <end position="223"/>
    </location>
</feature>
<feature type="compositionally biased region" description="Basic and acidic residues" evidence="13">
    <location>
        <begin position="571"/>
        <end position="585"/>
    </location>
</feature>
<feature type="compositionally biased region" description="Low complexity" evidence="13">
    <location>
        <begin position="56"/>
        <end position="65"/>
    </location>
</feature>
<evidence type="ECO:0000256" key="11">
    <source>
        <dbReference type="PROSITE-ProRule" id="PRU00176"/>
    </source>
</evidence>
<dbReference type="SUPFAM" id="SSF54928">
    <property type="entry name" value="RNA-binding domain, RBD"/>
    <property type="match status" value="1"/>
</dbReference>
<dbReference type="Pfam" id="PF00076">
    <property type="entry name" value="RRM_1"/>
    <property type="match status" value="1"/>
</dbReference>
<protein>
    <recommendedName>
        <fullName evidence="18">EWS RNA-binding protein 1b</fullName>
    </recommendedName>
</protein>
<dbReference type="SMART" id="SM00547">
    <property type="entry name" value="ZnF_RBZ"/>
    <property type="match status" value="1"/>
</dbReference>
<dbReference type="GeneID" id="113574982"/>
<keyword evidence="8" id="KW-0862">Zinc</keyword>
<keyword evidence="6" id="KW-0677">Repeat</keyword>
<feature type="compositionally biased region" description="Gly residues" evidence="13">
    <location>
        <begin position="511"/>
        <end position="544"/>
    </location>
</feature>
<dbReference type="PROSITE" id="PS01358">
    <property type="entry name" value="ZF_RANBP2_1"/>
    <property type="match status" value="1"/>
</dbReference>
<reference evidence="16" key="3">
    <citation type="submission" date="2020-05" db="EMBL/GenBank/DDBJ databases">
        <title>Electrophorus electricus (electric eel) genome, fEleEle1, primary haplotype.</title>
        <authorList>
            <person name="Myers G."/>
            <person name="Meyer A."/>
            <person name="Fedrigo O."/>
            <person name="Formenti G."/>
            <person name="Rhie A."/>
            <person name="Tracey A."/>
            <person name="Sims Y."/>
            <person name="Jarvis E.D."/>
        </authorList>
    </citation>
    <scope>NUCLEOTIDE SEQUENCE [LARGE SCALE GENOMIC DNA]</scope>
</reference>
<dbReference type="Ensembl" id="ENSEEET00000026515.2">
    <property type="protein sequence ID" value="ENSEEEP00000026218.2"/>
    <property type="gene ID" value="ENSEEEG00000012675.2"/>
</dbReference>
<feature type="region of interest" description="Disordered" evidence="13">
    <location>
        <begin position="46"/>
        <end position="65"/>
    </location>
</feature>
<accession>A0A4W4FQ76</accession>
<dbReference type="Gene3D" id="3.30.70.330">
    <property type="match status" value="1"/>
</dbReference>
<dbReference type="GeneTree" id="ENSGT00940000154191"/>
<reference evidence="17" key="2">
    <citation type="journal article" date="2017" name="Sci. Adv.">
        <title>A tail of two voltages: Proteomic comparison of the three electric organs of the electric eel.</title>
        <authorList>
            <person name="Traeger L.L."/>
            <person name="Sabat G."/>
            <person name="Barrett-Wilt G.A."/>
            <person name="Wells G.B."/>
            <person name="Sussman M.R."/>
        </authorList>
    </citation>
    <scope>NUCLEOTIDE SEQUENCE [LARGE SCALE GENOMIC DNA]</scope>
</reference>
<feature type="region of interest" description="Disordered" evidence="13">
    <location>
        <begin position="79"/>
        <end position="109"/>
    </location>
</feature>
<dbReference type="Gene3D" id="4.10.1060.10">
    <property type="entry name" value="Zinc finger, RanBP2-type"/>
    <property type="match status" value="1"/>
</dbReference>
<evidence type="ECO:0000256" key="6">
    <source>
        <dbReference type="ARBA" id="ARBA00022737"/>
    </source>
</evidence>
<dbReference type="SUPFAM" id="SSF90209">
    <property type="entry name" value="Ran binding protein zinc finger-like"/>
    <property type="match status" value="1"/>
</dbReference>
<evidence type="ECO:0000313" key="16">
    <source>
        <dbReference type="Ensembl" id="ENSEEEP00000026218.2"/>
    </source>
</evidence>
<dbReference type="CTD" id="322880"/>
<feature type="compositionally biased region" description="Low complexity" evidence="13">
    <location>
        <begin position="89"/>
        <end position="101"/>
    </location>
</feature>
<feature type="domain" description="RRM" evidence="14">
    <location>
        <begin position="323"/>
        <end position="409"/>
    </location>
</feature>
<dbReference type="FunFam" id="4.10.1060.10:FF:000002">
    <property type="entry name" value="RNA-binding protein EWS isoform 1"/>
    <property type="match status" value="1"/>
</dbReference>
<name>A0A4W4FQ76_ELEEL</name>